<feature type="transmembrane region" description="Helical" evidence="1">
    <location>
        <begin position="76"/>
        <end position="99"/>
    </location>
</feature>
<evidence type="ECO:0000256" key="1">
    <source>
        <dbReference type="SAM" id="Phobius"/>
    </source>
</evidence>
<feature type="transmembrane region" description="Helical" evidence="1">
    <location>
        <begin position="46"/>
        <end position="64"/>
    </location>
</feature>
<keyword evidence="1" id="KW-0812">Transmembrane</keyword>
<protein>
    <submittedName>
        <fullName evidence="2">Uncharacterized protein</fullName>
    </submittedName>
</protein>
<keyword evidence="1" id="KW-1133">Transmembrane helix</keyword>
<evidence type="ECO:0000313" key="3">
    <source>
        <dbReference type="Proteomes" id="UP000051500"/>
    </source>
</evidence>
<gene>
    <name evidence="2" type="ORF">IV53_GL000365</name>
</gene>
<dbReference type="EMBL" id="JQBZ01000025">
    <property type="protein sequence ID" value="KRN88401.1"/>
    <property type="molecule type" value="Genomic_DNA"/>
</dbReference>
<organism evidence="2 3">
    <name type="scientific">Ligilactobacillus ceti DSM 22408</name>
    <dbReference type="NCBI Taxonomy" id="1122146"/>
    <lineage>
        <taxon>Bacteria</taxon>
        <taxon>Bacillati</taxon>
        <taxon>Bacillota</taxon>
        <taxon>Bacilli</taxon>
        <taxon>Lactobacillales</taxon>
        <taxon>Lactobacillaceae</taxon>
        <taxon>Ligilactobacillus</taxon>
    </lineage>
</organism>
<feature type="transmembrane region" description="Helical" evidence="1">
    <location>
        <begin position="105"/>
        <end position="124"/>
    </location>
</feature>
<name>A0A0R2KGA2_9LACO</name>
<accession>A0A0R2KGA2</accession>
<reference evidence="2 3" key="1">
    <citation type="journal article" date="2015" name="Genome Announc.">
        <title>Expanding the biotechnology potential of lactobacilli through comparative genomics of 213 strains and associated genera.</title>
        <authorList>
            <person name="Sun Z."/>
            <person name="Harris H.M."/>
            <person name="McCann A."/>
            <person name="Guo C."/>
            <person name="Argimon S."/>
            <person name="Zhang W."/>
            <person name="Yang X."/>
            <person name="Jeffery I.B."/>
            <person name="Cooney J.C."/>
            <person name="Kagawa T.F."/>
            <person name="Liu W."/>
            <person name="Song Y."/>
            <person name="Salvetti E."/>
            <person name="Wrobel A."/>
            <person name="Rasinkangas P."/>
            <person name="Parkhill J."/>
            <person name="Rea M.C."/>
            <person name="O'Sullivan O."/>
            <person name="Ritari J."/>
            <person name="Douillard F.P."/>
            <person name="Paul Ross R."/>
            <person name="Yang R."/>
            <person name="Briner A.E."/>
            <person name="Felis G.E."/>
            <person name="de Vos W.M."/>
            <person name="Barrangou R."/>
            <person name="Klaenhammer T.R."/>
            <person name="Caufield P.W."/>
            <person name="Cui Y."/>
            <person name="Zhang H."/>
            <person name="O'Toole P.W."/>
        </authorList>
    </citation>
    <scope>NUCLEOTIDE SEQUENCE [LARGE SCALE GENOMIC DNA]</scope>
    <source>
        <strain evidence="2 3">DSM 22408</strain>
    </source>
</reference>
<dbReference type="Proteomes" id="UP000051500">
    <property type="component" value="Unassembled WGS sequence"/>
</dbReference>
<feature type="transmembrane region" description="Helical" evidence="1">
    <location>
        <begin position="12"/>
        <end position="34"/>
    </location>
</feature>
<dbReference type="AlphaFoldDB" id="A0A0R2KGA2"/>
<dbReference type="RefSeq" id="WP_155885133.1">
    <property type="nucleotide sequence ID" value="NZ_KE383993.1"/>
</dbReference>
<proteinExistence type="predicted"/>
<keyword evidence="3" id="KW-1185">Reference proteome</keyword>
<evidence type="ECO:0000313" key="2">
    <source>
        <dbReference type="EMBL" id="KRN88401.1"/>
    </source>
</evidence>
<sequence length="131" mass="14930">MRTAMFKAKYQKVLFSSIGVTVVMLLISMIHYVVTAGAGLATWFKWTFMVLAAITLLILVVGTYQKIKKNYQEKGWSSLVAAISEYLVIFVLFLVVSYFTDGHEWEYIPVLLGTTTLFTAKYAFSYINRDN</sequence>
<keyword evidence="1" id="KW-0472">Membrane</keyword>
<comment type="caution">
    <text evidence="2">The sequence shown here is derived from an EMBL/GenBank/DDBJ whole genome shotgun (WGS) entry which is preliminary data.</text>
</comment>
<dbReference type="PATRIC" id="fig|1122146.4.peg.377"/>